<reference evidence="2 3" key="1">
    <citation type="submission" date="2021-06" db="EMBL/GenBank/DDBJ databases">
        <authorList>
            <person name="Grouzdev D.S."/>
            <person name="Koziaeva V."/>
        </authorList>
    </citation>
    <scope>NUCLEOTIDE SEQUENCE [LARGE SCALE GENOMIC DNA]</scope>
    <source>
        <strain evidence="2 3">22</strain>
    </source>
</reference>
<feature type="region of interest" description="Disordered" evidence="1">
    <location>
        <begin position="76"/>
        <end position="106"/>
    </location>
</feature>
<comment type="caution">
    <text evidence="2">The sequence shown here is derived from an EMBL/GenBank/DDBJ whole genome shotgun (WGS) entry which is preliminary data.</text>
</comment>
<dbReference type="Proteomes" id="UP000766595">
    <property type="component" value="Unassembled WGS sequence"/>
</dbReference>
<dbReference type="EMBL" id="JAHHZF010000001">
    <property type="protein sequence ID" value="MBT9288236.1"/>
    <property type="molecule type" value="Genomic_DNA"/>
</dbReference>
<accession>A0A947D273</accession>
<organism evidence="2 3">
    <name type="scientific">Prosthecodimorpha staleyi</name>
    <dbReference type="NCBI Taxonomy" id="2840188"/>
    <lineage>
        <taxon>Bacteria</taxon>
        <taxon>Pseudomonadati</taxon>
        <taxon>Pseudomonadota</taxon>
        <taxon>Alphaproteobacteria</taxon>
        <taxon>Hyphomicrobiales</taxon>
        <taxon>Ancalomicrobiaceae</taxon>
        <taxon>Prosthecodimorpha</taxon>
    </lineage>
</organism>
<gene>
    <name evidence="2" type="ORF">KL771_02165</name>
</gene>
<protein>
    <submittedName>
        <fullName evidence="2">Uncharacterized protein</fullName>
    </submittedName>
</protein>
<keyword evidence="3" id="KW-1185">Reference proteome</keyword>
<evidence type="ECO:0000313" key="3">
    <source>
        <dbReference type="Proteomes" id="UP000766595"/>
    </source>
</evidence>
<sequence>MTAAGGDGTEIGFGTRPSAIWAKCHVSRAATVLWNGRREGYGRHFAMTGQFRCQILLDMPEGLDLRIDPTVFIGGFDEGAQNPPTRERRSQAPIRTRSGRAAEPAG</sequence>
<dbReference type="AlphaFoldDB" id="A0A947D273"/>
<evidence type="ECO:0000313" key="2">
    <source>
        <dbReference type="EMBL" id="MBT9288236.1"/>
    </source>
</evidence>
<proteinExistence type="predicted"/>
<name>A0A947D273_9HYPH</name>
<evidence type="ECO:0000256" key="1">
    <source>
        <dbReference type="SAM" id="MobiDB-lite"/>
    </source>
</evidence>